<feature type="compositionally biased region" description="Basic and acidic residues" evidence="1">
    <location>
        <begin position="113"/>
        <end position="136"/>
    </location>
</feature>
<feature type="compositionally biased region" description="Polar residues" evidence="1">
    <location>
        <begin position="242"/>
        <end position="252"/>
    </location>
</feature>
<accession>A0A388L146</accession>
<evidence type="ECO:0000313" key="3">
    <source>
        <dbReference type="Proteomes" id="UP000265515"/>
    </source>
</evidence>
<sequence length="423" mass="47235">MDAAYCKQYGHFIARCPLLGRVDGWISGTSIGQPPVLNPQYAPSAPPLAALAQQVVNTTPSAGASSSNSRSPSPAPTVSNAIMPYQPRTTNGQFGGGGGWNNQFRGNQGEIASLHRELVNSDREKREKRREFEEKKLKEEQLAKFKEEEEKRRDDEAKKEAVKEVRSAKLFAEQFATMSKKKGEEVDPKRDPAKGKEKEDERSVDARPKVKDGGIRISNDDMKKRGQEVLQGGSPVQPDAGRQTTQPEPTISPLNVGLLVMSFNRLKRDQDSFQRNQKSMLHRMVSSFWGERFDRAKEASSVGRSSFRGRDFTSVHVIRLHGSTGLGFDRVREGKKAVVASTGVAAQKRYLEDMTKELIKEYKADLEILCQKDNIKYVNKKQAASELAELRTRDAYGEADSEEKDDEDLINAVTSEEQEENPS</sequence>
<dbReference type="EMBL" id="BFEA01000235">
    <property type="protein sequence ID" value="GBG76019.1"/>
    <property type="molecule type" value="Genomic_DNA"/>
</dbReference>
<protein>
    <submittedName>
        <fullName evidence="2">Uncharacterized protein</fullName>
    </submittedName>
</protein>
<proteinExistence type="predicted"/>
<feature type="region of interest" description="Disordered" evidence="1">
    <location>
        <begin position="394"/>
        <end position="423"/>
    </location>
</feature>
<feature type="compositionally biased region" description="Low complexity" evidence="1">
    <location>
        <begin position="59"/>
        <end position="72"/>
    </location>
</feature>
<dbReference type="AlphaFoldDB" id="A0A388L146"/>
<feature type="region of interest" description="Disordered" evidence="1">
    <location>
        <begin position="59"/>
        <end position="136"/>
    </location>
</feature>
<dbReference type="Gramene" id="GBG76019">
    <property type="protein sequence ID" value="GBG76019"/>
    <property type="gene ID" value="CBR_g21259"/>
</dbReference>
<comment type="caution">
    <text evidence="2">The sequence shown here is derived from an EMBL/GenBank/DDBJ whole genome shotgun (WGS) entry which is preliminary data.</text>
</comment>
<feature type="compositionally biased region" description="Acidic residues" evidence="1">
    <location>
        <begin position="397"/>
        <end position="409"/>
    </location>
</feature>
<organism evidence="2 3">
    <name type="scientific">Chara braunii</name>
    <name type="common">Braun's stonewort</name>
    <dbReference type="NCBI Taxonomy" id="69332"/>
    <lineage>
        <taxon>Eukaryota</taxon>
        <taxon>Viridiplantae</taxon>
        <taxon>Streptophyta</taxon>
        <taxon>Charophyceae</taxon>
        <taxon>Charales</taxon>
        <taxon>Characeae</taxon>
        <taxon>Chara</taxon>
    </lineage>
</organism>
<dbReference type="Proteomes" id="UP000265515">
    <property type="component" value="Unassembled WGS sequence"/>
</dbReference>
<name>A0A388L146_CHABU</name>
<gene>
    <name evidence="2" type="ORF">CBR_g21259</name>
</gene>
<evidence type="ECO:0000313" key="2">
    <source>
        <dbReference type="EMBL" id="GBG76019.1"/>
    </source>
</evidence>
<feature type="region of interest" description="Disordered" evidence="1">
    <location>
        <begin position="179"/>
        <end position="252"/>
    </location>
</feature>
<reference evidence="2 3" key="1">
    <citation type="journal article" date="2018" name="Cell">
        <title>The Chara Genome: Secondary Complexity and Implications for Plant Terrestrialization.</title>
        <authorList>
            <person name="Nishiyama T."/>
            <person name="Sakayama H."/>
            <person name="Vries J.D."/>
            <person name="Buschmann H."/>
            <person name="Saint-Marcoux D."/>
            <person name="Ullrich K.K."/>
            <person name="Haas F.B."/>
            <person name="Vanderstraeten L."/>
            <person name="Becker D."/>
            <person name="Lang D."/>
            <person name="Vosolsobe S."/>
            <person name="Rombauts S."/>
            <person name="Wilhelmsson P.K.I."/>
            <person name="Janitza P."/>
            <person name="Kern R."/>
            <person name="Heyl A."/>
            <person name="Rumpler F."/>
            <person name="Villalobos L.I.A.C."/>
            <person name="Clay J.M."/>
            <person name="Skokan R."/>
            <person name="Toyoda A."/>
            <person name="Suzuki Y."/>
            <person name="Kagoshima H."/>
            <person name="Schijlen E."/>
            <person name="Tajeshwar N."/>
            <person name="Catarino B."/>
            <person name="Hetherington A.J."/>
            <person name="Saltykova A."/>
            <person name="Bonnot C."/>
            <person name="Breuninger H."/>
            <person name="Symeonidi A."/>
            <person name="Radhakrishnan G.V."/>
            <person name="Van Nieuwerburgh F."/>
            <person name="Deforce D."/>
            <person name="Chang C."/>
            <person name="Karol K.G."/>
            <person name="Hedrich R."/>
            <person name="Ulvskov P."/>
            <person name="Glockner G."/>
            <person name="Delwiche C.F."/>
            <person name="Petrasek J."/>
            <person name="Van de Peer Y."/>
            <person name="Friml J."/>
            <person name="Beilby M."/>
            <person name="Dolan L."/>
            <person name="Kohara Y."/>
            <person name="Sugano S."/>
            <person name="Fujiyama A."/>
            <person name="Delaux P.-M."/>
            <person name="Quint M."/>
            <person name="TheiBen G."/>
            <person name="Hagemann M."/>
            <person name="Harholt J."/>
            <person name="Dunand C."/>
            <person name="Zachgo S."/>
            <person name="Langdale J."/>
            <person name="Maumus F."/>
            <person name="Straeten D.V.D."/>
            <person name="Gould S.B."/>
            <person name="Rensing S.A."/>
        </authorList>
    </citation>
    <scope>NUCLEOTIDE SEQUENCE [LARGE SCALE GENOMIC DNA]</scope>
    <source>
        <strain evidence="2 3">S276</strain>
    </source>
</reference>
<keyword evidence="3" id="KW-1185">Reference proteome</keyword>
<feature type="compositionally biased region" description="Basic and acidic residues" evidence="1">
    <location>
        <begin position="181"/>
        <end position="227"/>
    </location>
</feature>
<evidence type="ECO:0000256" key="1">
    <source>
        <dbReference type="SAM" id="MobiDB-lite"/>
    </source>
</evidence>